<gene>
    <name evidence="1" type="ORF">SDC9_154868</name>
</gene>
<accession>A0A645F081</accession>
<proteinExistence type="predicted"/>
<protein>
    <submittedName>
        <fullName evidence="1">Uncharacterized protein</fullName>
    </submittedName>
</protein>
<name>A0A645F081_9ZZZZ</name>
<comment type="caution">
    <text evidence="1">The sequence shown here is derived from an EMBL/GenBank/DDBJ whole genome shotgun (WGS) entry which is preliminary data.</text>
</comment>
<evidence type="ECO:0000313" key="1">
    <source>
        <dbReference type="EMBL" id="MPN07597.1"/>
    </source>
</evidence>
<dbReference type="EMBL" id="VSSQ01053581">
    <property type="protein sequence ID" value="MPN07597.1"/>
    <property type="molecule type" value="Genomic_DNA"/>
</dbReference>
<dbReference type="AlphaFoldDB" id="A0A645F081"/>
<reference evidence="1" key="1">
    <citation type="submission" date="2019-08" db="EMBL/GenBank/DDBJ databases">
        <authorList>
            <person name="Kucharzyk K."/>
            <person name="Murdoch R.W."/>
            <person name="Higgins S."/>
            <person name="Loffler F."/>
        </authorList>
    </citation>
    <scope>NUCLEOTIDE SEQUENCE</scope>
</reference>
<sequence length="252" mass="28333">MRGDRVFVRLVRRILNRRIVEDVVLLRYDDDAAGVLTCRDLHVLAALGNAFALRAPECLPQLFFENTNVLKRRALRNAADGSRAKCMAATEHLFDVFVRNRLVLAGKVQVDIRRLVAVESQKHLERNVKACFFILRAADGAILIWHVDAAGVCQAVDVEVAVLALRADIVRLERIDLRDAGHGCDKRRTDRTTGAYKVAVRIALVHETLRHEVERGKAVADDGLQLAVKSRLNDLRQRIAVDFVRLANRHVA</sequence>
<organism evidence="1">
    <name type="scientific">bioreactor metagenome</name>
    <dbReference type="NCBI Taxonomy" id="1076179"/>
    <lineage>
        <taxon>unclassified sequences</taxon>
        <taxon>metagenomes</taxon>
        <taxon>ecological metagenomes</taxon>
    </lineage>
</organism>